<keyword evidence="4" id="KW-0067">ATP-binding</keyword>
<dbReference type="GO" id="GO:0004335">
    <property type="term" value="F:galactokinase activity"/>
    <property type="evidence" value="ECO:0007669"/>
    <property type="project" value="InterPro"/>
</dbReference>
<evidence type="ECO:0000259" key="5">
    <source>
        <dbReference type="Pfam" id="PF00288"/>
    </source>
</evidence>
<dbReference type="PRINTS" id="PR00959">
    <property type="entry name" value="MEVGALKINASE"/>
</dbReference>
<dbReference type="InterPro" id="IPR000705">
    <property type="entry name" value="Galactokinase"/>
</dbReference>
<evidence type="ECO:0000313" key="8">
    <source>
        <dbReference type="Proteomes" id="UP000824140"/>
    </source>
</evidence>
<feature type="domain" description="Galactokinase N-terminal" evidence="6">
    <location>
        <begin position="32"/>
        <end position="79"/>
    </location>
</feature>
<protein>
    <submittedName>
        <fullName evidence="7">Galactokinase</fullName>
    </submittedName>
</protein>
<dbReference type="SUPFAM" id="SSF55060">
    <property type="entry name" value="GHMP Kinase, C-terminal domain"/>
    <property type="match status" value="1"/>
</dbReference>
<dbReference type="InterPro" id="IPR019539">
    <property type="entry name" value="GalKase_N"/>
</dbReference>
<dbReference type="InterPro" id="IPR006204">
    <property type="entry name" value="GHMP_kinase_N_dom"/>
</dbReference>
<keyword evidence="3" id="KW-0808">Transferase</keyword>
<comment type="similarity">
    <text evidence="1">Belongs to the GHMP kinase family. GalK subfamily.</text>
</comment>
<dbReference type="PANTHER" id="PTHR10457:SF7">
    <property type="entry name" value="GALACTOKINASE-RELATED"/>
    <property type="match status" value="1"/>
</dbReference>
<dbReference type="PIRSF" id="PIRSF000530">
    <property type="entry name" value="Galactokinase"/>
    <property type="match status" value="1"/>
</dbReference>
<evidence type="ECO:0000256" key="2">
    <source>
        <dbReference type="ARBA" id="ARBA00022741"/>
    </source>
</evidence>
<dbReference type="PANTHER" id="PTHR10457">
    <property type="entry name" value="MEVALONATE KINASE/GALACTOKINASE"/>
    <property type="match status" value="1"/>
</dbReference>
<dbReference type="InterPro" id="IPR006206">
    <property type="entry name" value="Mevalonate/galactokinase"/>
</dbReference>
<gene>
    <name evidence="7" type="ORF">IAA84_13815</name>
</gene>
<keyword evidence="2" id="KW-0547">Nucleotide-binding</keyword>
<dbReference type="InterPro" id="IPR014721">
    <property type="entry name" value="Ribsml_uS5_D2-typ_fold_subgr"/>
</dbReference>
<dbReference type="Pfam" id="PF10509">
    <property type="entry name" value="GalKase_gal_bdg"/>
    <property type="match status" value="1"/>
</dbReference>
<dbReference type="Gene3D" id="3.30.230.10">
    <property type="match status" value="1"/>
</dbReference>
<dbReference type="Proteomes" id="UP000824140">
    <property type="component" value="Unassembled WGS sequence"/>
</dbReference>
<organism evidence="7 8">
    <name type="scientific">Candidatus Alectryocaccomicrobium excrementavium</name>
    <dbReference type="NCBI Taxonomy" id="2840668"/>
    <lineage>
        <taxon>Bacteria</taxon>
        <taxon>Bacillati</taxon>
        <taxon>Bacillota</taxon>
        <taxon>Clostridia</taxon>
        <taxon>Candidatus Alectryocaccomicrobium</taxon>
    </lineage>
</organism>
<reference evidence="7" key="1">
    <citation type="submission" date="2020-10" db="EMBL/GenBank/DDBJ databases">
        <authorList>
            <person name="Gilroy R."/>
        </authorList>
    </citation>
    <scope>NUCLEOTIDE SEQUENCE</scope>
    <source>
        <strain evidence="7">13766</strain>
    </source>
</reference>
<sequence length="415" mass="44480">MQKLTSQALCGVRALYGEDPRAQERCEALIGRFESRYGRAPQQLVSAPGRTEILGNHTDHNHGRVLAASVTLDTLAAVAQNGTNTVNLYSEGFADPFCVSLDQLAPVKAEEGTTASLIRGVAAFLKEEGVPVAGFDAEVTSTVFRGSGLSSSAAFEVLLCAIFDALFGGWRLEAKHRAALSQKVENRYFGKPCGLMDQMASSVGGLVAIDFGAAEAQVESMKYDFAAKGLRLCVVQAGGDHENLTAEYASIPAEMRAVAQALGGEVLRDIAPEALLKAIPTLKNRVPDRAILRALHFMDEDARVAAAFEALKKDDLGEFLRLVIASGESSWKLLQNVYVAGSENREMALALELSRRMLDGRGAWRIHGGGFGGTILAFVPEDMLAAYQREMNSVFGENACVPLDVRPVGAVCIEL</sequence>
<dbReference type="AlphaFoldDB" id="A0A9D1G2W0"/>
<dbReference type="Gene3D" id="3.30.70.890">
    <property type="entry name" value="GHMP kinase, C-terminal domain"/>
    <property type="match status" value="1"/>
</dbReference>
<evidence type="ECO:0000256" key="3">
    <source>
        <dbReference type="ARBA" id="ARBA00022777"/>
    </source>
</evidence>
<reference evidence="7" key="2">
    <citation type="journal article" date="2021" name="PeerJ">
        <title>Extensive microbial diversity within the chicken gut microbiome revealed by metagenomics and culture.</title>
        <authorList>
            <person name="Gilroy R."/>
            <person name="Ravi A."/>
            <person name="Getino M."/>
            <person name="Pursley I."/>
            <person name="Horton D.L."/>
            <person name="Alikhan N.F."/>
            <person name="Baker D."/>
            <person name="Gharbi K."/>
            <person name="Hall N."/>
            <person name="Watson M."/>
            <person name="Adriaenssens E.M."/>
            <person name="Foster-Nyarko E."/>
            <person name="Jarju S."/>
            <person name="Secka A."/>
            <person name="Antonio M."/>
            <person name="Oren A."/>
            <person name="Chaudhuri R.R."/>
            <person name="La Ragione R."/>
            <person name="Hildebrand F."/>
            <person name="Pallen M.J."/>
        </authorList>
    </citation>
    <scope>NUCLEOTIDE SEQUENCE</scope>
    <source>
        <strain evidence="7">13766</strain>
    </source>
</reference>
<evidence type="ECO:0000259" key="6">
    <source>
        <dbReference type="Pfam" id="PF10509"/>
    </source>
</evidence>
<evidence type="ECO:0000256" key="1">
    <source>
        <dbReference type="ARBA" id="ARBA00006566"/>
    </source>
</evidence>
<dbReference type="GO" id="GO:0005524">
    <property type="term" value="F:ATP binding"/>
    <property type="evidence" value="ECO:0007669"/>
    <property type="project" value="UniProtKB-KW"/>
</dbReference>
<keyword evidence="3" id="KW-0418">Kinase</keyword>
<proteinExistence type="inferred from homology"/>
<comment type="caution">
    <text evidence="7">The sequence shown here is derived from an EMBL/GenBank/DDBJ whole genome shotgun (WGS) entry which is preliminary data.</text>
</comment>
<dbReference type="PRINTS" id="PR00473">
    <property type="entry name" value="GALCTOKINASE"/>
</dbReference>
<evidence type="ECO:0000256" key="4">
    <source>
        <dbReference type="ARBA" id="ARBA00022840"/>
    </source>
</evidence>
<name>A0A9D1G2W0_9FIRM</name>
<feature type="domain" description="GHMP kinase N-terminal" evidence="5">
    <location>
        <begin position="117"/>
        <end position="205"/>
    </location>
</feature>
<accession>A0A9D1G2W0</accession>
<dbReference type="EMBL" id="DVJN01000268">
    <property type="protein sequence ID" value="HIS94084.1"/>
    <property type="molecule type" value="Genomic_DNA"/>
</dbReference>
<dbReference type="SUPFAM" id="SSF54211">
    <property type="entry name" value="Ribosomal protein S5 domain 2-like"/>
    <property type="match status" value="1"/>
</dbReference>
<dbReference type="Pfam" id="PF00288">
    <property type="entry name" value="GHMP_kinases_N"/>
    <property type="match status" value="1"/>
</dbReference>
<evidence type="ECO:0000313" key="7">
    <source>
        <dbReference type="EMBL" id="HIS94084.1"/>
    </source>
</evidence>
<dbReference type="GO" id="GO:0006012">
    <property type="term" value="P:galactose metabolic process"/>
    <property type="evidence" value="ECO:0007669"/>
    <property type="project" value="InterPro"/>
</dbReference>
<dbReference type="GO" id="GO:0005829">
    <property type="term" value="C:cytosol"/>
    <property type="evidence" value="ECO:0007669"/>
    <property type="project" value="TreeGrafter"/>
</dbReference>
<dbReference type="InterPro" id="IPR020568">
    <property type="entry name" value="Ribosomal_Su5_D2-typ_SF"/>
</dbReference>
<dbReference type="InterPro" id="IPR036554">
    <property type="entry name" value="GHMP_kinase_C_sf"/>
</dbReference>